<proteinExistence type="predicted"/>
<comment type="caution">
    <text evidence="1">The sequence shown here is derived from an EMBL/GenBank/DDBJ whole genome shotgun (WGS) entry which is preliminary data.</text>
</comment>
<evidence type="ECO:0000313" key="1">
    <source>
        <dbReference type="EMBL" id="GIY13654.1"/>
    </source>
</evidence>
<gene>
    <name evidence="1" type="ORF">CEXT_598841</name>
</gene>
<dbReference type="EMBL" id="BPLR01006976">
    <property type="protein sequence ID" value="GIY13654.1"/>
    <property type="molecule type" value="Genomic_DNA"/>
</dbReference>
<reference evidence="1 2" key="1">
    <citation type="submission" date="2021-06" db="EMBL/GenBank/DDBJ databases">
        <title>Caerostris extrusa draft genome.</title>
        <authorList>
            <person name="Kono N."/>
            <person name="Arakawa K."/>
        </authorList>
    </citation>
    <scope>NUCLEOTIDE SEQUENCE [LARGE SCALE GENOMIC DNA]</scope>
</reference>
<dbReference type="Proteomes" id="UP001054945">
    <property type="component" value="Unassembled WGS sequence"/>
</dbReference>
<name>A0AAV4QWK1_CAEEX</name>
<dbReference type="AlphaFoldDB" id="A0AAV4QWK1"/>
<evidence type="ECO:0000313" key="2">
    <source>
        <dbReference type="Proteomes" id="UP001054945"/>
    </source>
</evidence>
<organism evidence="1 2">
    <name type="scientific">Caerostris extrusa</name>
    <name type="common">Bark spider</name>
    <name type="synonym">Caerostris bankana</name>
    <dbReference type="NCBI Taxonomy" id="172846"/>
    <lineage>
        <taxon>Eukaryota</taxon>
        <taxon>Metazoa</taxon>
        <taxon>Ecdysozoa</taxon>
        <taxon>Arthropoda</taxon>
        <taxon>Chelicerata</taxon>
        <taxon>Arachnida</taxon>
        <taxon>Araneae</taxon>
        <taxon>Araneomorphae</taxon>
        <taxon>Entelegynae</taxon>
        <taxon>Araneoidea</taxon>
        <taxon>Araneidae</taxon>
        <taxon>Caerostris</taxon>
    </lineage>
</organism>
<accession>A0AAV4QWK1</accession>
<keyword evidence="2" id="KW-1185">Reference proteome</keyword>
<sequence>MTLLAQMICSRLLGSEQFWILGGVEMNGLQTICGGIDFLMINRMNLWPAPRLAFCFSAGVAFISKGSSYYFSQGFSSGWQLPSWIARVIRSRRHWIS</sequence>
<protein>
    <submittedName>
        <fullName evidence="1">Uncharacterized protein</fullName>
    </submittedName>
</protein>